<evidence type="ECO:0000256" key="1">
    <source>
        <dbReference type="SAM" id="Phobius"/>
    </source>
</evidence>
<gene>
    <name evidence="2" type="ORF">SSP24_81150</name>
</gene>
<sequence length="325" mass="36687">MSIWDRASGGVRAHWKFVVTPAGIALTFWSNGLYYTHRAPGMVLFLCGLVLIRLGRRPWQGITERWQALKRIRCWLRTTFKSPAWIRRWGYLKLTIWGAIAFKAALYPLNQFDRIVADPHRLVDYGRNAQLMLAFCFLFPLFTRWIGPKDDLLERLEGRLWRAMISRTLANFNGACGLALLLYALLSTLSLDYAKVLPALALTIGITTVVATHKTWARFRKLCTQAHKDIQALIRALEKPPNEGGDYEFTVLEAWDLVERDLRTRVDTGYGFGTRLAPKAVIAALGEKLEAVSKGAPGGEEARDQALDVLKTIRDVCEGRIDAVA</sequence>
<dbReference type="AlphaFoldDB" id="A0A4Y3VXS5"/>
<dbReference type="RefSeq" id="WP_141316011.1">
    <property type="nucleotide sequence ID" value="NZ_BJND01000111.1"/>
</dbReference>
<feature type="transmembrane region" description="Helical" evidence="1">
    <location>
        <begin position="91"/>
        <end position="109"/>
    </location>
</feature>
<keyword evidence="3" id="KW-1185">Reference proteome</keyword>
<feature type="transmembrane region" description="Helical" evidence="1">
    <location>
        <begin position="129"/>
        <end position="147"/>
    </location>
</feature>
<proteinExistence type="predicted"/>
<evidence type="ECO:0000313" key="2">
    <source>
        <dbReference type="EMBL" id="GEC10460.1"/>
    </source>
</evidence>
<comment type="caution">
    <text evidence="2">The sequence shown here is derived from an EMBL/GenBank/DDBJ whole genome shotgun (WGS) entry which is preliminary data.</text>
</comment>
<feature type="transmembrane region" description="Helical" evidence="1">
    <location>
        <begin position="193"/>
        <end position="212"/>
    </location>
</feature>
<accession>A0A4Y3VXS5</accession>
<dbReference type="EMBL" id="BJND01000111">
    <property type="protein sequence ID" value="GEC10460.1"/>
    <property type="molecule type" value="Genomic_DNA"/>
</dbReference>
<feature type="transmembrane region" description="Helical" evidence="1">
    <location>
        <begin position="35"/>
        <end position="55"/>
    </location>
</feature>
<reference evidence="2 3" key="1">
    <citation type="submission" date="2019-06" db="EMBL/GenBank/DDBJ databases">
        <title>Whole genome shotgun sequence of Streptomyces spinoverrucosus NBRC 14228.</title>
        <authorList>
            <person name="Hosoyama A."/>
            <person name="Uohara A."/>
            <person name="Ohji S."/>
            <person name="Ichikawa N."/>
        </authorList>
    </citation>
    <scope>NUCLEOTIDE SEQUENCE [LARGE SCALE GENOMIC DNA]</scope>
    <source>
        <strain evidence="2 3">NBRC 14228</strain>
    </source>
</reference>
<keyword evidence="1" id="KW-0472">Membrane</keyword>
<keyword evidence="1" id="KW-0812">Transmembrane</keyword>
<feature type="transmembrane region" description="Helical" evidence="1">
    <location>
        <begin position="168"/>
        <end position="187"/>
    </location>
</feature>
<keyword evidence="1" id="KW-1133">Transmembrane helix</keyword>
<organism evidence="2 3">
    <name type="scientific">Streptomyces spinoverrucosus</name>
    <dbReference type="NCBI Taxonomy" id="284043"/>
    <lineage>
        <taxon>Bacteria</taxon>
        <taxon>Bacillati</taxon>
        <taxon>Actinomycetota</taxon>
        <taxon>Actinomycetes</taxon>
        <taxon>Kitasatosporales</taxon>
        <taxon>Streptomycetaceae</taxon>
        <taxon>Streptomyces</taxon>
    </lineage>
</organism>
<dbReference type="Proteomes" id="UP000317881">
    <property type="component" value="Unassembled WGS sequence"/>
</dbReference>
<dbReference type="OrthoDB" id="4210868at2"/>
<name>A0A4Y3VXS5_9ACTN</name>
<evidence type="ECO:0000313" key="3">
    <source>
        <dbReference type="Proteomes" id="UP000317881"/>
    </source>
</evidence>
<protein>
    <submittedName>
        <fullName evidence="2">Uncharacterized protein</fullName>
    </submittedName>
</protein>